<gene>
    <name evidence="1" type="ORF">A3B40_05395</name>
</gene>
<dbReference type="InterPro" id="IPR011009">
    <property type="entry name" value="Kinase-like_dom_sf"/>
</dbReference>
<reference evidence="1 2" key="1">
    <citation type="journal article" date="2016" name="Nat. Commun.">
        <title>Thousands of microbial genomes shed light on interconnected biogeochemical processes in an aquifer system.</title>
        <authorList>
            <person name="Anantharaman K."/>
            <person name="Brown C.T."/>
            <person name="Hug L.A."/>
            <person name="Sharon I."/>
            <person name="Castelle C.J."/>
            <person name="Probst A.J."/>
            <person name="Thomas B.C."/>
            <person name="Singh A."/>
            <person name="Wilkins M.J."/>
            <person name="Karaoz U."/>
            <person name="Brodie E.L."/>
            <person name="Williams K.H."/>
            <person name="Hubbard S.S."/>
            <person name="Banfield J.F."/>
        </authorList>
    </citation>
    <scope>NUCLEOTIDE SEQUENCE [LARGE SCALE GENOMIC DNA]</scope>
</reference>
<organism evidence="1 2">
    <name type="scientific">Candidatus Roizmanbacteria bacterium RIFCSPLOWO2_01_FULL_37_16</name>
    <dbReference type="NCBI Taxonomy" id="1802058"/>
    <lineage>
        <taxon>Bacteria</taxon>
        <taxon>Candidatus Roizmaniibacteriota</taxon>
    </lineage>
</organism>
<proteinExistence type="predicted"/>
<dbReference type="SUPFAM" id="SSF56112">
    <property type="entry name" value="Protein kinase-like (PK-like)"/>
    <property type="match status" value="1"/>
</dbReference>
<dbReference type="Proteomes" id="UP000178040">
    <property type="component" value="Unassembled WGS sequence"/>
</dbReference>
<evidence type="ECO:0000313" key="2">
    <source>
        <dbReference type="Proteomes" id="UP000178040"/>
    </source>
</evidence>
<dbReference type="EMBL" id="MGAI01000026">
    <property type="protein sequence ID" value="OGK44589.1"/>
    <property type="molecule type" value="Genomic_DNA"/>
</dbReference>
<protein>
    <submittedName>
        <fullName evidence="1">Uncharacterized protein</fullName>
    </submittedName>
</protein>
<evidence type="ECO:0000313" key="1">
    <source>
        <dbReference type="EMBL" id="OGK44589.1"/>
    </source>
</evidence>
<accession>A0A1F7IMJ4</accession>
<name>A0A1F7IMJ4_9BACT</name>
<sequence length="299" mass="34076">MLYGYERARGGHLNFVSRNDGAVYIRIRDRDTVSLPVEERLKNIQTAAQVIPRGIFPDLIYIDKAKSRALIKKVKGINLGVLIPMLECAGEIGLLEQVYYQLGRYIRVVHQFPHPKNISPVDYACRIETQVNSDLSKLLHLNNNLPRKLKFDDGHLHNFVTLEVLPEIKRTILSYPWIGCNHGDFWEFNAMGEISNDGFIMSALIDTEFFKPGIPEEDLAQNQMWGIKKRTYPDQCKAAFQSGYGGILNNAGIAAFTIVNVLDYLRPASPQLVYQEQNKPYPDGEFLTTQLNVLHDRLK</sequence>
<dbReference type="AlphaFoldDB" id="A0A1F7IMJ4"/>
<comment type="caution">
    <text evidence="1">The sequence shown here is derived from an EMBL/GenBank/DDBJ whole genome shotgun (WGS) entry which is preliminary data.</text>
</comment>